<dbReference type="RefSeq" id="WP_285152959.1">
    <property type="nucleotide sequence ID" value="NZ_JASSPP010000005.1"/>
</dbReference>
<feature type="transmembrane region" description="Helical" evidence="1">
    <location>
        <begin position="77"/>
        <end position="95"/>
    </location>
</feature>
<keyword evidence="3" id="KW-1185">Reference proteome</keyword>
<dbReference type="EMBL" id="JASSPP010000005">
    <property type="protein sequence ID" value="MDK9580684.1"/>
    <property type="molecule type" value="Genomic_DNA"/>
</dbReference>
<organism evidence="2 3">
    <name type="scientific">Sneathia sanguinegens</name>
    <dbReference type="NCBI Taxonomy" id="40543"/>
    <lineage>
        <taxon>Bacteria</taxon>
        <taxon>Fusobacteriati</taxon>
        <taxon>Fusobacteriota</taxon>
        <taxon>Fusobacteriia</taxon>
        <taxon>Fusobacteriales</taxon>
        <taxon>Leptotrichiaceae</taxon>
        <taxon>Sneathia</taxon>
    </lineage>
</organism>
<name>A0ABT7HJH7_9FUSO</name>
<feature type="transmembrane region" description="Helical" evidence="1">
    <location>
        <begin position="39"/>
        <end position="70"/>
    </location>
</feature>
<sequence>MKLKHEEHLDHCPCCSTGDYSELFSKKKSDKRTDLYMGFAYFFFLIFSTFNFYLALFMSFISIITMLYFIIKKEKNLFFRSIFLLFFCILGIIFAKVL</sequence>
<evidence type="ECO:0000256" key="1">
    <source>
        <dbReference type="SAM" id="Phobius"/>
    </source>
</evidence>
<dbReference type="Proteomes" id="UP001225134">
    <property type="component" value="Unassembled WGS sequence"/>
</dbReference>
<keyword evidence="1" id="KW-0812">Transmembrane</keyword>
<comment type="caution">
    <text evidence="2">The sequence shown here is derived from an EMBL/GenBank/DDBJ whole genome shotgun (WGS) entry which is preliminary data.</text>
</comment>
<gene>
    <name evidence="2" type="ORF">QQA45_04045</name>
</gene>
<keyword evidence="1" id="KW-0472">Membrane</keyword>
<evidence type="ECO:0000313" key="2">
    <source>
        <dbReference type="EMBL" id="MDK9580684.1"/>
    </source>
</evidence>
<protein>
    <submittedName>
        <fullName evidence="2">Uncharacterized protein</fullName>
    </submittedName>
</protein>
<keyword evidence="1" id="KW-1133">Transmembrane helix</keyword>
<evidence type="ECO:0000313" key="3">
    <source>
        <dbReference type="Proteomes" id="UP001225134"/>
    </source>
</evidence>
<accession>A0ABT7HJH7</accession>
<reference evidence="2 3" key="1">
    <citation type="submission" date="2023-06" db="EMBL/GenBank/DDBJ databases">
        <title>Antibody response to the Sneathia vaginalis cytopathogenic toxin A during pregnancy.</title>
        <authorList>
            <person name="Mccoy Z.T."/>
            <person name="Serrano M.G."/>
            <person name="Spaine K."/>
            <person name="Edwards D.J."/>
            <person name="Buck G.A."/>
            <person name="Jefferson K."/>
        </authorList>
    </citation>
    <scope>NUCLEOTIDE SEQUENCE [LARGE SCALE GENOMIC DNA]</scope>
    <source>
        <strain evidence="2 3">CCUG 42621</strain>
    </source>
</reference>
<proteinExistence type="predicted"/>